<dbReference type="EMBL" id="GBRH01246028">
    <property type="protein sequence ID" value="JAD51867.1"/>
    <property type="molecule type" value="Transcribed_RNA"/>
</dbReference>
<dbReference type="AlphaFoldDB" id="A0A0A9AXP0"/>
<protein>
    <submittedName>
        <fullName evidence="1">Uncharacterized protein</fullName>
    </submittedName>
</protein>
<reference evidence="1" key="2">
    <citation type="journal article" date="2015" name="Data Brief">
        <title>Shoot transcriptome of the giant reed, Arundo donax.</title>
        <authorList>
            <person name="Barrero R.A."/>
            <person name="Guerrero F.D."/>
            <person name="Moolhuijzen P."/>
            <person name="Goolsby J.A."/>
            <person name="Tidwell J."/>
            <person name="Bellgard S.E."/>
            <person name="Bellgard M.I."/>
        </authorList>
    </citation>
    <scope>NUCLEOTIDE SEQUENCE</scope>
    <source>
        <tissue evidence="1">Shoot tissue taken approximately 20 cm above the soil surface</tissue>
    </source>
</reference>
<organism evidence="1">
    <name type="scientific">Arundo donax</name>
    <name type="common">Giant reed</name>
    <name type="synonym">Donax arundinaceus</name>
    <dbReference type="NCBI Taxonomy" id="35708"/>
    <lineage>
        <taxon>Eukaryota</taxon>
        <taxon>Viridiplantae</taxon>
        <taxon>Streptophyta</taxon>
        <taxon>Embryophyta</taxon>
        <taxon>Tracheophyta</taxon>
        <taxon>Spermatophyta</taxon>
        <taxon>Magnoliopsida</taxon>
        <taxon>Liliopsida</taxon>
        <taxon>Poales</taxon>
        <taxon>Poaceae</taxon>
        <taxon>PACMAD clade</taxon>
        <taxon>Arundinoideae</taxon>
        <taxon>Arundineae</taxon>
        <taxon>Arundo</taxon>
    </lineage>
</organism>
<sequence length="51" mass="5891">MDRLKKVHISGDMGMLNLVIYLAVIQEITTDLHSLRSHMLDKTRLTQLNNI</sequence>
<evidence type="ECO:0000313" key="1">
    <source>
        <dbReference type="EMBL" id="JAD51867.1"/>
    </source>
</evidence>
<reference evidence="1" key="1">
    <citation type="submission" date="2014-09" db="EMBL/GenBank/DDBJ databases">
        <authorList>
            <person name="Magalhaes I.L.F."/>
            <person name="Oliveira U."/>
            <person name="Santos F.R."/>
            <person name="Vidigal T.H.D.A."/>
            <person name="Brescovit A.D."/>
            <person name="Santos A.J."/>
        </authorList>
    </citation>
    <scope>NUCLEOTIDE SEQUENCE</scope>
    <source>
        <tissue evidence="1">Shoot tissue taken approximately 20 cm above the soil surface</tissue>
    </source>
</reference>
<name>A0A0A9AXP0_ARUDO</name>
<proteinExistence type="predicted"/>
<accession>A0A0A9AXP0</accession>